<dbReference type="Proteomes" id="UP001595533">
    <property type="component" value="Unassembled WGS sequence"/>
</dbReference>
<keyword evidence="1" id="KW-0732">Signal</keyword>
<evidence type="ECO:0000313" key="3">
    <source>
        <dbReference type="Proteomes" id="UP001595533"/>
    </source>
</evidence>
<feature type="signal peptide" evidence="1">
    <location>
        <begin position="1"/>
        <end position="15"/>
    </location>
</feature>
<keyword evidence="3" id="KW-1185">Reference proteome</keyword>
<feature type="chain" id="PRO_5046594922" description="DUF3108 domain-containing protein" evidence="1">
    <location>
        <begin position="16"/>
        <end position="223"/>
    </location>
</feature>
<gene>
    <name evidence="2" type="ORF">ACFODZ_05365</name>
</gene>
<organism evidence="2 3">
    <name type="scientific">Marinicella sediminis</name>
    <dbReference type="NCBI Taxonomy" id="1792834"/>
    <lineage>
        <taxon>Bacteria</taxon>
        <taxon>Pseudomonadati</taxon>
        <taxon>Pseudomonadota</taxon>
        <taxon>Gammaproteobacteria</taxon>
        <taxon>Lysobacterales</taxon>
        <taxon>Marinicellaceae</taxon>
        <taxon>Marinicella</taxon>
    </lineage>
</organism>
<evidence type="ECO:0000313" key="2">
    <source>
        <dbReference type="EMBL" id="MFC3193662.1"/>
    </source>
</evidence>
<evidence type="ECO:0008006" key="4">
    <source>
        <dbReference type="Google" id="ProtNLM"/>
    </source>
</evidence>
<accession>A0ABV7JE10</accession>
<sequence length="223" mass="25421">MTLIWLCLLSSLALASELKPYQATYEIIRGGKVTGEQTTELKRLNNNQWLLTDTTKGTRGMASLIGFKRQETSEFTFVDGQLFVTRHSMNQKAAFNKRQYQFTYDAQEKQYKGTRKGDQFTLAVTEQNIISAHMLPLALSLTACQQDARAAIDLLKSTNLSHYQFTFNYQSDKITSQRVFSTPRKKSSTAQLDASKNCLPVTQTHQEENEPEINSRLTAFNWL</sequence>
<dbReference type="RefSeq" id="WP_077411530.1">
    <property type="nucleotide sequence ID" value="NZ_JBHRTS010000003.1"/>
</dbReference>
<evidence type="ECO:0000256" key="1">
    <source>
        <dbReference type="SAM" id="SignalP"/>
    </source>
</evidence>
<proteinExistence type="predicted"/>
<name>A0ABV7JE10_9GAMM</name>
<reference evidence="3" key="1">
    <citation type="journal article" date="2019" name="Int. J. Syst. Evol. Microbiol.">
        <title>The Global Catalogue of Microorganisms (GCM) 10K type strain sequencing project: providing services to taxonomists for standard genome sequencing and annotation.</title>
        <authorList>
            <consortium name="The Broad Institute Genomics Platform"/>
            <consortium name="The Broad Institute Genome Sequencing Center for Infectious Disease"/>
            <person name="Wu L."/>
            <person name="Ma J."/>
        </authorList>
    </citation>
    <scope>NUCLEOTIDE SEQUENCE [LARGE SCALE GENOMIC DNA]</scope>
    <source>
        <strain evidence="3">KCTC 42953</strain>
    </source>
</reference>
<protein>
    <recommendedName>
        <fullName evidence="4">DUF3108 domain-containing protein</fullName>
    </recommendedName>
</protein>
<comment type="caution">
    <text evidence="2">The sequence shown here is derived from an EMBL/GenBank/DDBJ whole genome shotgun (WGS) entry which is preliminary data.</text>
</comment>
<dbReference type="EMBL" id="JBHRTS010000003">
    <property type="protein sequence ID" value="MFC3193662.1"/>
    <property type="molecule type" value="Genomic_DNA"/>
</dbReference>